<dbReference type="InterPro" id="IPR053623">
    <property type="entry name" value="TRM10_methyltransferase"/>
</dbReference>
<proteinExistence type="predicted"/>
<evidence type="ECO:0000256" key="3">
    <source>
        <dbReference type="ARBA" id="ARBA00022691"/>
    </source>
</evidence>
<dbReference type="AlphaFoldDB" id="A0A2U9IVX6"/>
<organism evidence="5 6">
    <name type="scientific">Metallosphaera hakonensis JCM 8857 = DSM 7519</name>
    <dbReference type="NCBI Taxonomy" id="1293036"/>
    <lineage>
        <taxon>Archaea</taxon>
        <taxon>Thermoproteota</taxon>
        <taxon>Thermoprotei</taxon>
        <taxon>Sulfolobales</taxon>
        <taxon>Sulfolobaceae</taxon>
        <taxon>Metallosphaera</taxon>
    </lineage>
</organism>
<reference evidence="5" key="1">
    <citation type="submission" date="2018-05" db="EMBL/GenBank/DDBJ databases">
        <title>Complete Genome Sequences of Extremely Thermoacidophilic, Metal-Mobilizing Type-Strain Members of the Archaeal Family Sulfolobaceae: Acidianus brierleyi DSM-1651T, Acidianus sulfidivorans DSM-18786T, Metallosphaera hakonensis DSM-7519T, and Metallosphaera prunae DSM-10039T.</title>
        <authorList>
            <person name="Counts J.A."/>
            <person name="Kelly R.M."/>
        </authorList>
    </citation>
    <scope>NUCLEOTIDE SEQUENCE [LARGE SCALE GENOMIC DNA]</scope>
    <source>
        <strain evidence="5">HO1-1</strain>
    </source>
</reference>
<dbReference type="KEGG" id="mhk:DFR87_11375"/>
<evidence type="ECO:0000256" key="2">
    <source>
        <dbReference type="ARBA" id="ARBA00022679"/>
    </source>
</evidence>
<evidence type="ECO:0000313" key="6">
    <source>
        <dbReference type="Proteomes" id="UP000247586"/>
    </source>
</evidence>
<dbReference type="GeneID" id="36835951"/>
<dbReference type="InterPro" id="IPR028564">
    <property type="entry name" value="MT_TRM10-typ"/>
</dbReference>
<dbReference type="InterPro" id="IPR038459">
    <property type="entry name" value="MT_TRM10-typ_sf"/>
</dbReference>
<dbReference type="Gene3D" id="3.40.1280.30">
    <property type="match status" value="1"/>
</dbReference>
<keyword evidence="1 5" id="KW-0489">Methyltransferase</keyword>
<accession>A0A2U9IVX6</accession>
<dbReference type="EMBL" id="CP029287">
    <property type="protein sequence ID" value="AWS00189.1"/>
    <property type="molecule type" value="Genomic_DNA"/>
</dbReference>
<evidence type="ECO:0000256" key="1">
    <source>
        <dbReference type="ARBA" id="ARBA00022603"/>
    </source>
</evidence>
<dbReference type="RefSeq" id="WP_110369554.1">
    <property type="nucleotide sequence ID" value="NZ_CP029287.2"/>
</dbReference>
<dbReference type="NCBIfam" id="NF041071">
    <property type="entry name" value="Trm10_mtase_Thprot"/>
    <property type="match status" value="1"/>
</dbReference>
<dbReference type="Proteomes" id="UP000247586">
    <property type="component" value="Chromosome"/>
</dbReference>
<dbReference type="GO" id="GO:0032259">
    <property type="term" value="P:methylation"/>
    <property type="evidence" value="ECO:0007669"/>
    <property type="project" value="UniProtKB-KW"/>
</dbReference>
<keyword evidence="6" id="KW-1185">Reference proteome</keyword>
<dbReference type="GO" id="GO:0008168">
    <property type="term" value="F:methyltransferase activity"/>
    <property type="evidence" value="ECO:0007669"/>
    <property type="project" value="UniProtKB-KW"/>
</dbReference>
<sequence length="302" mass="34624">MILGRSLAKQFLEMGIDSLYVRGLKKPFLQHLGLKLALYNWGIKRGIFYGNIISEELGIHFLSGRGLELATNSPHPQGEKIPFEFPEFPVFIIDLALWDRHSPDEKTKLVMQILMSISTLRKYLWDYNLSLNNTSKEFEEMFNEMGFFNRVRRNVSPIHGVVLDPYGDEDATEGLIRSVDTFVLGGIVDDSGWRYATRELADKVGYNLKRVRISLRGSRVGVPDRLNKIMSIILRVKEGESLEESIIGEQSNADKFTRLLRDTTMNGDLEGNARWLKAGDRIKERVRKIVNRTRPESSSYPQ</sequence>
<dbReference type="PROSITE" id="PS51675">
    <property type="entry name" value="SAM_MT_TRM10"/>
    <property type="match status" value="1"/>
</dbReference>
<name>A0A2U9IVX6_9CREN</name>
<gene>
    <name evidence="5" type="ORF">DFR87_11375</name>
</gene>
<evidence type="ECO:0000259" key="4">
    <source>
        <dbReference type="PROSITE" id="PS51675"/>
    </source>
</evidence>
<keyword evidence="3" id="KW-0949">S-adenosyl-L-methionine</keyword>
<evidence type="ECO:0000313" key="5">
    <source>
        <dbReference type="EMBL" id="AWS00189.1"/>
    </source>
</evidence>
<protein>
    <submittedName>
        <fullName evidence="5">tRNA (Guanine-N1)-methyltransferase</fullName>
    </submittedName>
</protein>
<feature type="domain" description="SAM-dependent MTase TRM10-type" evidence="4">
    <location>
        <begin position="77"/>
        <end position="258"/>
    </location>
</feature>
<keyword evidence="2 5" id="KW-0808">Transferase</keyword>